<dbReference type="GO" id="GO:0005886">
    <property type="term" value="C:plasma membrane"/>
    <property type="evidence" value="ECO:0007669"/>
    <property type="project" value="UniProtKB-SubCell"/>
</dbReference>
<evidence type="ECO:0000313" key="24">
    <source>
        <dbReference type="Ensembl" id="ENSOANP00000042210.1"/>
    </source>
</evidence>
<protein>
    <recommendedName>
        <fullName evidence="17">Lysosome-associated membrane glycoprotein 2</fullName>
    </recommendedName>
    <alternativeName>
        <fullName evidence="18">CD107 antigen-like family member B</fullName>
    </alternativeName>
</protein>
<name>A0A6I8NM18_ORNAN</name>
<evidence type="ECO:0000256" key="3">
    <source>
        <dbReference type="ARBA" id="ARBA00004352"/>
    </source>
</evidence>
<dbReference type="AlphaFoldDB" id="A0A6I8NM18"/>
<keyword evidence="6" id="KW-1003">Cell membrane</keyword>
<organism evidence="24 25">
    <name type="scientific">Ornithorhynchus anatinus</name>
    <name type="common">Duckbill platypus</name>
    <dbReference type="NCBI Taxonomy" id="9258"/>
    <lineage>
        <taxon>Eukaryota</taxon>
        <taxon>Metazoa</taxon>
        <taxon>Chordata</taxon>
        <taxon>Craniata</taxon>
        <taxon>Vertebrata</taxon>
        <taxon>Euteleostomi</taxon>
        <taxon>Mammalia</taxon>
        <taxon>Monotremata</taxon>
        <taxon>Ornithorhynchidae</taxon>
        <taxon>Ornithorhynchus</taxon>
    </lineage>
</organism>
<evidence type="ECO:0000256" key="15">
    <source>
        <dbReference type="ARBA" id="ARBA00023228"/>
    </source>
</evidence>
<evidence type="ECO:0000256" key="12">
    <source>
        <dbReference type="ARBA" id="ARBA00023136"/>
    </source>
</evidence>
<keyword evidence="14" id="KW-0325">Glycoprotein</keyword>
<evidence type="ECO:0000256" key="6">
    <source>
        <dbReference type="ARBA" id="ARBA00022475"/>
    </source>
</evidence>
<evidence type="ECO:0000256" key="5">
    <source>
        <dbReference type="ARBA" id="ARBA00004530"/>
    </source>
</evidence>
<feature type="disulfide bond" evidence="19">
    <location>
        <begin position="339"/>
        <end position="376"/>
    </location>
</feature>
<feature type="chain" id="PRO_5026287304" description="Lysosome-associated membrane glycoprotein 2" evidence="21">
    <location>
        <begin position="34"/>
        <end position="419"/>
    </location>
</feature>
<sequence>MFGRRPALPALGGSSGLALLCCCLVVGICQSYALEINLTDSKNATCLYSKWQMTFTINYETTGNETKNVTVTVPENVTYDGSSCGDNQTVPQIAVQFGLGYSWHLNFTKKENNSYSFDTIVFTYNTSDNETFPEAKEKGQVLSVFEFRYARIPLNKIFRCHSEESLIGDKATHHYWETVVQAFIQNGTISKEEFICSKDRASTTVAPVTTQVVPSTTATPVPQDKPYPGKYAVKNGNDTCLLATMGLQLNVTQNKVNSVININPNVTDFTGSCSNETAELRLSGSNVKYIDFIFAVKNGNRFYLKEVNVSISFVNASDLNVANNNLSYWDAPLGSSYMCNKEQTLALADSLQINTFNLRVQPFSVVAGKYSTAEECFADSDLNFLIPIAVGVALGFLIILVFISYIIGRRKSRTGYQSV</sequence>
<dbReference type="PANTHER" id="PTHR11506:SF6">
    <property type="entry name" value="LYSOSOME-ASSOCIATED MEMBRANE GLYCOPROTEIN 2"/>
    <property type="match status" value="1"/>
</dbReference>
<evidence type="ECO:0000256" key="17">
    <source>
        <dbReference type="ARBA" id="ARBA00074380"/>
    </source>
</evidence>
<dbReference type="PANTHER" id="PTHR11506">
    <property type="entry name" value="LYSOSOME-ASSOCIATED MEMBRANE GLYCOPROTEIN"/>
    <property type="match status" value="1"/>
</dbReference>
<dbReference type="PROSITE" id="PS51407">
    <property type="entry name" value="LAMP_3"/>
    <property type="match status" value="1"/>
</dbReference>
<dbReference type="InterPro" id="IPR048528">
    <property type="entry name" value="Lamp2-like_luminal"/>
</dbReference>
<keyword evidence="12 19" id="KW-0472">Membrane</keyword>
<evidence type="ECO:0000256" key="20">
    <source>
        <dbReference type="SAM" id="Phobius"/>
    </source>
</evidence>
<dbReference type="GO" id="GO:0005765">
    <property type="term" value="C:lysosomal membrane"/>
    <property type="evidence" value="ECO:0007669"/>
    <property type="project" value="UniProtKB-SubCell"/>
</dbReference>
<evidence type="ECO:0000256" key="10">
    <source>
        <dbReference type="ARBA" id="ARBA00022989"/>
    </source>
</evidence>
<evidence type="ECO:0000313" key="25">
    <source>
        <dbReference type="Proteomes" id="UP000002279"/>
    </source>
</evidence>
<evidence type="ECO:0000256" key="18">
    <source>
        <dbReference type="ARBA" id="ARBA00082881"/>
    </source>
</evidence>
<evidence type="ECO:0000256" key="7">
    <source>
        <dbReference type="ARBA" id="ARBA00022692"/>
    </source>
</evidence>
<feature type="signal peptide" evidence="21">
    <location>
        <begin position="1"/>
        <end position="33"/>
    </location>
</feature>
<keyword evidence="8 21" id="KW-0732">Signal</keyword>
<keyword evidence="10 20" id="KW-1133">Transmembrane helix</keyword>
<evidence type="ECO:0000259" key="22">
    <source>
        <dbReference type="Pfam" id="PF01299"/>
    </source>
</evidence>
<comment type="subcellular location">
    <subcellularLocation>
        <location evidence="2">Cell membrane</location>
        <topology evidence="2">Single-pass type I membrane protein</topology>
    </subcellularLocation>
    <subcellularLocation>
        <location evidence="1">Cytoplasmic vesicle membrane</location>
    </subcellularLocation>
    <subcellularLocation>
        <location evidence="4">Cytoplasmic vesicle</location>
        <location evidence="4">Autophagosome</location>
    </subcellularLocation>
    <subcellularLocation>
        <location evidence="5">Endosome membrane</location>
        <topology evidence="5">Single-pass type I membrane protein</topology>
    </subcellularLocation>
    <subcellularLocation>
        <location evidence="3 19">Lysosome membrane</location>
        <topology evidence="3 19">Single-pass type I membrane protein</topology>
    </subcellularLocation>
</comment>
<dbReference type="FunFam" id="2.40.160.110:FF:000004">
    <property type="entry name" value="Lysosomal associated membrane protein 2"/>
    <property type="match status" value="1"/>
</dbReference>
<evidence type="ECO:0000259" key="23">
    <source>
        <dbReference type="Pfam" id="PF21222"/>
    </source>
</evidence>
<evidence type="ECO:0000256" key="19">
    <source>
        <dbReference type="PROSITE-ProRule" id="PRU00740"/>
    </source>
</evidence>
<evidence type="ECO:0000256" key="4">
    <source>
        <dbReference type="ARBA" id="ARBA00004419"/>
    </source>
</evidence>
<evidence type="ECO:0000256" key="8">
    <source>
        <dbReference type="ARBA" id="ARBA00022729"/>
    </source>
</evidence>
<feature type="disulfide bond" evidence="19">
    <location>
        <begin position="160"/>
        <end position="196"/>
    </location>
</feature>
<keyword evidence="11" id="KW-0072">Autophagy</keyword>
<reference evidence="24" key="3">
    <citation type="submission" date="2025-09" db="UniProtKB">
        <authorList>
            <consortium name="Ensembl"/>
        </authorList>
    </citation>
    <scope>IDENTIFICATION</scope>
    <source>
        <strain evidence="24">Glennie</strain>
    </source>
</reference>
<evidence type="ECO:0000256" key="11">
    <source>
        <dbReference type="ARBA" id="ARBA00023006"/>
    </source>
</evidence>
<evidence type="ECO:0000256" key="16">
    <source>
        <dbReference type="ARBA" id="ARBA00023329"/>
    </source>
</evidence>
<evidence type="ECO:0000256" key="1">
    <source>
        <dbReference type="ARBA" id="ARBA00004156"/>
    </source>
</evidence>
<feature type="transmembrane region" description="Helical" evidence="20">
    <location>
        <begin position="384"/>
        <end position="407"/>
    </location>
</feature>
<dbReference type="Gene3D" id="2.40.160.110">
    <property type="match status" value="2"/>
</dbReference>
<proteinExistence type="inferred from homology"/>
<keyword evidence="15 19" id="KW-0458">Lysosome</keyword>
<dbReference type="InterPro" id="IPR002000">
    <property type="entry name" value="Lysosome-assoc_membr_glycop"/>
</dbReference>
<dbReference type="Pfam" id="PF21222">
    <property type="entry name" value="Lamp2_2nd"/>
    <property type="match status" value="1"/>
</dbReference>
<evidence type="ECO:0000256" key="13">
    <source>
        <dbReference type="ARBA" id="ARBA00023157"/>
    </source>
</evidence>
<dbReference type="Proteomes" id="UP000002279">
    <property type="component" value="Chromosome 6"/>
</dbReference>
<comment type="caution">
    <text evidence="19">Lacks conserved residue(s) required for the propagation of feature annotation.</text>
</comment>
<evidence type="ECO:0000256" key="2">
    <source>
        <dbReference type="ARBA" id="ARBA00004251"/>
    </source>
</evidence>
<dbReference type="GO" id="GO:0005776">
    <property type="term" value="C:autophagosome"/>
    <property type="evidence" value="ECO:0007669"/>
    <property type="project" value="UniProtKB-SubCell"/>
</dbReference>
<keyword evidence="25" id="KW-1185">Reference proteome</keyword>
<reference evidence="24" key="2">
    <citation type="submission" date="2025-08" db="UniProtKB">
        <authorList>
            <consortium name="Ensembl"/>
        </authorList>
    </citation>
    <scope>IDENTIFICATION</scope>
    <source>
        <strain evidence="24">Glennie</strain>
    </source>
</reference>
<dbReference type="FunFam" id="2.40.160.110:FF:000001">
    <property type="entry name" value="lysosome-associated membrane glycoprotein 2 isoform X2"/>
    <property type="match status" value="1"/>
</dbReference>
<dbReference type="InterPro" id="IPR048524">
    <property type="entry name" value="Lamp2-like_TM"/>
</dbReference>
<dbReference type="Bgee" id="ENSOANG00000002578">
    <property type="expression patterns" value="Expressed in ovary and 8 other cell types or tissues"/>
</dbReference>
<feature type="domain" description="Lysosome-associated membrane glycoprotein 2-like transmembrane" evidence="23">
    <location>
        <begin position="386"/>
        <end position="417"/>
    </location>
</feature>
<keyword evidence="7 19" id="KW-0812">Transmembrane</keyword>
<dbReference type="OrthoDB" id="6232933at2759"/>
<dbReference type="GO" id="GO:0061740">
    <property type="term" value="P:protein targeting to lysosome involved in chaperone-mediated autophagy"/>
    <property type="evidence" value="ECO:0007669"/>
    <property type="project" value="UniProtKB-ARBA"/>
</dbReference>
<feature type="domain" description="Lysosome-associated membrane glycoprotein 2-like luminal" evidence="22">
    <location>
        <begin position="41"/>
        <end position="183"/>
    </location>
</feature>
<feature type="domain" description="Lysosome-associated membrane glycoprotein 2-like luminal" evidence="22">
    <location>
        <begin position="227"/>
        <end position="365"/>
    </location>
</feature>
<dbReference type="GO" id="GO:0010008">
    <property type="term" value="C:endosome membrane"/>
    <property type="evidence" value="ECO:0007669"/>
    <property type="project" value="UniProtKB-SubCell"/>
</dbReference>
<keyword evidence="9" id="KW-0967">Endosome</keyword>
<accession>A0A6I8NM18</accession>
<keyword evidence="16" id="KW-0968">Cytoplasmic vesicle</keyword>
<dbReference type="Ensembl" id="ENSOANT00000055734.1">
    <property type="protein sequence ID" value="ENSOANP00000042210.1"/>
    <property type="gene ID" value="ENSOANG00000002578.4"/>
</dbReference>
<dbReference type="Pfam" id="PF01299">
    <property type="entry name" value="Lamp2-like_luminal"/>
    <property type="match status" value="2"/>
</dbReference>
<reference evidence="24 25" key="1">
    <citation type="journal article" date="2008" name="Nature">
        <title>Genome analysis of the platypus reveals unique signatures of evolution.</title>
        <authorList>
            <person name="Warren W.C."/>
            <person name="Hillier L.W."/>
            <person name="Marshall Graves J.A."/>
            <person name="Birney E."/>
            <person name="Ponting C.P."/>
            <person name="Grutzner F."/>
            <person name="Belov K."/>
            <person name="Miller W."/>
            <person name="Clarke L."/>
            <person name="Chinwalla A.T."/>
            <person name="Yang S.P."/>
            <person name="Heger A."/>
            <person name="Locke D.P."/>
            <person name="Miethke P."/>
            <person name="Waters P.D."/>
            <person name="Veyrunes F."/>
            <person name="Fulton L."/>
            <person name="Fulton B."/>
            <person name="Graves T."/>
            <person name="Wallis J."/>
            <person name="Puente X.S."/>
            <person name="Lopez-Otin C."/>
            <person name="Ordonez G.R."/>
            <person name="Eichler E.E."/>
            <person name="Chen L."/>
            <person name="Cheng Z."/>
            <person name="Deakin J.E."/>
            <person name="Alsop A."/>
            <person name="Thompson K."/>
            <person name="Kirby P."/>
            <person name="Papenfuss A.T."/>
            <person name="Wakefield M.J."/>
            <person name="Olender T."/>
            <person name="Lancet D."/>
            <person name="Huttley G.A."/>
            <person name="Smit A.F."/>
            <person name="Pask A."/>
            <person name="Temple-Smith P."/>
            <person name="Batzer M.A."/>
            <person name="Walker J.A."/>
            <person name="Konkel M.K."/>
            <person name="Harris R.S."/>
            <person name="Whittington C.M."/>
            <person name="Wong E.S."/>
            <person name="Gemmell N.J."/>
            <person name="Buschiazzo E."/>
            <person name="Vargas Jentzsch I.M."/>
            <person name="Merkel A."/>
            <person name="Schmitz J."/>
            <person name="Zemann A."/>
            <person name="Churakov G."/>
            <person name="Kriegs J.O."/>
            <person name="Brosius J."/>
            <person name="Murchison E.P."/>
            <person name="Sachidanandam R."/>
            <person name="Smith C."/>
            <person name="Hannon G.J."/>
            <person name="Tsend-Ayush E."/>
            <person name="McMillan D."/>
            <person name="Attenborough R."/>
            <person name="Rens W."/>
            <person name="Ferguson-Smith M."/>
            <person name="Lefevre C.M."/>
            <person name="Sharp J.A."/>
            <person name="Nicholas K.R."/>
            <person name="Ray D.A."/>
            <person name="Kube M."/>
            <person name="Reinhardt R."/>
            <person name="Pringle T.H."/>
            <person name="Taylor J."/>
            <person name="Jones R.C."/>
            <person name="Nixon B."/>
            <person name="Dacheux J.L."/>
            <person name="Niwa H."/>
            <person name="Sekita Y."/>
            <person name="Huang X."/>
            <person name="Stark A."/>
            <person name="Kheradpour P."/>
            <person name="Kellis M."/>
            <person name="Flicek P."/>
            <person name="Chen Y."/>
            <person name="Webber C."/>
            <person name="Hardison R."/>
            <person name="Nelson J."/>
            <person name="Hallsworth-Pepin K."/>
            <person name="Delehaunty K."/>
            <person name="Markovic C."/>
            <person name="Minx P."/>
            <person name="Feng Y."/>
            <person name="Kremitzki C."/>
            <person name="Mitreva M."/>
            <person name="Glasscock J."/>
            <person name="Wylie T."/>
            <person name="Wohldmann P."/>
            <person name="Thiru P."/>
            <person name="Nhan M.N."/>
            <person name="Pohl C.S."/>
            <person name="Smith S.M."/>
            <person name="Hou S."/>
            <person name="Nefedov M."/>
            <person name="de Jong P.J."/>
            <person name="Renfree M.B."/>
            <person name="Mardis E.R."/>
            <person name="Wilson R.K."/>
        </authorList>
    </citation>
    <scope>NUCLEOTIDE SEQUENCE [LARGE SCALE GENOMIC DNA]</scope>
    <source>
        <strain evidence="24 25">Glennie</strain>
    </source>
</reference>
<comment type="similarity">
    <text evidence="19">Belongs to the LAMP family.</text>
</comment>
<evidence type="ECO:0000256" key="9">
    <source>
        <dbReference type="ARBA" id="ARBA00022753"/>
    </source>
</evidence>
<keyword evidence="13 19" id="KW-1015">Disulfide bond</keyword>
<evidence type="ECO:0000256" key="21">
    <source>
        <dbReference type="SAM" id="SignalP"/>
    </source>
</evidence>
<dbReference type="GeneTree" id="ENSGT00940000155339"/>
<dbReference type="PRINTS" id="PR00336">
    <property type="entry name" value="LYSASSOCTDMP"/>
</dbReference>
<gene>
    <name evidence="24" type="primary">CUL4B</name>
</gene>
<evidence type="ECO:0000256" key="14">
    <source>
        <dbReference type="ARBA" id="ARBA00023180"/>
    </source>
</evidence>